<dbReference type="Proteomes" id="UP000254664">
    <property type="component" value="Unassembled WGS sequence"/>
</dbReference>
<organism evidence="1 2">
    <name type="scientific">Clostridium putrefaciens</name>
    <dbReference type="NCBI Taxonomy" id="99675"/>
    <lineage>
        <taxon>Bacteria</taxon>
        <taxon>Bacillati</taxon>
        <taxon>Bacillota</taxon>
        <taxon>Clostridia</taxon>
        <taxon>Eubacteriales</taxon>
        <taxon>Clostridiaceae</taxon>
        <taxon>Clostridium</taxon>
    </lineage>
</organism>
<reference evidence="1 2" key="1">
    <citation type="submission" date="2018-06" db="EMBL/GenBank/DDBJ databases">
        <authorList>
            <consortium name="Pathogen Informatics"/>
            <person name="Doyle S."/>
        </authorList>
    </citation>
    <scope>NUCLEOTIDE SEQUENCE [LARGE SCALE GENOMIC DNA]</scope>
    <source>
        <strain evidence="1 2">NCTC9836</strain>
    </source>
</reference>
<name>A0A381J4W1_9CLOT</name>
<accession>A0A381J4W1</accession>
<protein>
    <submittedName>
        <fullName evidence="1">Uncharacterized protein</fullName>
    </submittedName>
</protein>
<proteinExistence type="predicted"/>
<evidence type="ECO:0000313" key="1">
    <source>
        <dbReference type="EMBL" id="SUY45522.1"/>
    </source>
</evidence>
<dbReference type="AlphaFoldDB" id="A0A381J4W1"/>
<evidence type="ECO:0000313" key="2">
    <source>
        <dbReference type="Proteomes" id="UP000254664"/>
    </source>
</evidence>
<dbReference type="RefSeq" id="WP_172556231.1">
    <property type="nucleotide sequence ID" value="NZ_UFWZ01000001.1"/>
</dbReference>
<gene>
    <name evidence="1" type="ORF">NCTC9836_00316</name>
</gene>
<dbReference type="EMBL" id="UFWZ01000001">
    <property type="protein sequence ID" value="SUY45522.1"/>
    <property type="molecule type" value="Genomic_DNA"/>
</dbReference>
<keyword evidence="2" id="KW-1185">Reference proteome</keyword>
<sequence>MKKNVLIKSVMTMILGAIITTSSIIPVTRAGEQPEPEMAAIEYNINI</sequence>